<dbReference type="Gene3D" id="3.40.710.10">
    <property type="entry name" value="DD-peptidase/beta-lactamase superfamily"/>
    <property type="match status" value="1"/>
</dbReference>
<dbReference type="InterPro" id="IPR001466">
    <property type="entry name" value="Beta-lactam-related"/>
</dbReference>
<accession>A0AAE6X0Y3</accession>
<dbReference type="EMBL" id="CP047363">
    <property type="protein sequence ID" value="QIH77844.1"/>
    <property type="molecule type" value="Genomic_DNA"/>
</dbReference>
<dbReference type="InterPro" id="IPR050491">
    <property type="entry name" value="AmpC-like"/>
</dbReference>
<keyword evidence="4" id="KW-0378">Hydrolase</keyword>
<dbReference type="AlphaFoldDB" id="A0AAE6X0Y3"/>
<evidence type="ECO:0000256" key="1">
    <source>
        <dbReference type="ARBA" id="ARBA00004370"/>
    </source>
</evidence>
<dbReference type="SUPFAM" id="SSF56601">
    <property type="entry name" value="beta-lactamase/transpeptidase-like"/>
    <property type="match status" value="1"/>
</dbReference>
<evidence type="ECO:0000313" key="5">
    <source>
        <dbReference type="Proteomes" id="UP000501122"/>
    </source>
</evidence>
<proteinExistence type="predicted"/>
<dbReference type="Pfam" id="PF00144">
    <property type="entry name" value="Beta-lactamase"/>
    <property type="match status" value="1"/>
</dbReference>
<dbReference type="PANTHER" id="PTHR46825:SF11">
    <property type="entry name" value="PENICILLIN-BINDING PROTEIN 4"/>
    <property type="match status" value="1"/>
</dbReference>
<dbReference type="PANTHER" id="PTHR46825">
    <property type="entry name" value="D-ALANYL-D-ALANINE-CARBOXYPEPTIDASE/ENDOPEPTIDASE AMPH"/>
    <property type="match status" value="1"/>
</dbReference>
<dbReference type="RefSeq" id="WP_138070703.1">
    <property type="nucleotide sequence ID" value="NZ_CP035309.1"/>
</dbReference>
<reference evidence="4" key="1">
    <citation type="journal article" date="2020" name="Antimicrob. Agents Chemother.">
        <title>The novel macrolide resistance genes mef(D), msr(F) and msr(H) are present on resistance islands in Macrococcus canis, Macrococcus caseolyticus and Staphylococcus aureus.</title>
        <authorList>
            <person name="Schwendener S."/>
            <person name="Dona V."/>
            <person name="Perreten V."/>
        </authorList>
    </citation>
    <scope>NUCLEOTIDE SEQUENCE</scope>
    <source>
        <strain evidence="4">Epi0076A</strain>
    </source>
</reference>
<name>A0AAE6X0Y3_9STAP</name>
<organism evidence="4 5">
    <name type="scientific">Macrococcoides canis</name>
    <dbReference type="NCBI Taxonomy" id="1855823"/>
    <lineage>
        <taxon>Bacteria</taxon>
        <taxon>Bacillati</taxon>
        <taxon>Bacillota</taxon>
        <taxon>Bacilli</taxon>
        <taxon>Bacillales</taxon>
        <taxon>Staphylococcaceae</taxon>
        <taxon>Macrococcoides</taxon>
    </lineage>
</organism>
<feature type="domain" description="Beta-lactamase-related" evidence="3">
    <location>
        <begin position="36"/>
        <end position="236"/>
    </location>
</feature>
<protein>
    <submittedName>
        <fullName evidence="4">Serine hydrolase</fullName>
    </submittedName>
</protein>
<keyword evidence="2" id="KW-0472">Membrane</keyword>
<dbReference type="Proteomes" id="UP000501122">
    <property type="component" value="Chromosome"/>
</dbReference>
<dbReference type="InterPro" id="IPR012338">
    <property type="entry name" value="Beta-lactam/transpept-like"/>
</dbReference>
<dbReference type="GO" id="GO:0016020">
    <property type="term" value="C:membrane"/>
    <property type="evidence" value="ECO:0007669"/>
    <property type="project" value="UniProtKB-SubCell"/>
</dbReference>
<gene>
    <name evidence="4" type="ORF">GTN30_04110</name>
</gene>
<dbReference type="GO" id="GO:0016787">
    <property type="term" value="F:hydrolase activity"/>
    <property type="evidence" value="ECO:0007669"/>
    <property type="project" value="UniProtKB-KW"/>
</dbReference>
<evidence type="ECO:0000259" key="3">
    <source>
        <dbReference type="Pfam" id="PF00144"/>
    </source>
</evidence>
<comment type="subcellular location">
    <subcellularLocation>
        <location evidence="1">Membrane</location>
    </subcellularLocation>
</comment>
<evidence type="ECO:0000313" key="4">
    <source>
        <dbReference type="EMBL" id="QIH77844.1"/>
    </source>
</evidence>
<evidence type="ECO:0000256" key="2">
    <source>
        <dbReference type="ARBA" id="ARBA00023136"/>
    </source>
</evidence>
<sequence>MKIETNARFIARQKNDTGISELEFLNNKHFNGQIRVRENMHTIIHESYGFKNLNFDPITYDTQFLTASIQKFITGIVIEQLIEEGKLKRFDAVNKYIYNIPGHITIEDLLLHISGLTPYKVYQNFHGLKQSIKVIQKSGATLPYHQFDYNDANYIILAKIIEIIENKSYRSVIYDKIIDKYQLTNTCFYDETKDATTGIHQFGRFLIEDWHNDLDKYYGAGNMYMSLSDIDTLCRLFAQYHIFNEQKTQEIIRPDRFLKQKYRSGISLRSPYLRIRGTLYAHDVVAYFNAERFIAVATNRQSDQYKAEEIVTHIISKI</sequence>